<feature type="transmembrane region" description="Helical" evidence="1">
    <location>
        <begin position="150"/>
        <end position="170"/>
    </location>
</feature>
<feature type="transmembrane region" description="Helical" evidence="1">
    <location>
        <begin position="399"/>
        <end position="419"/>
    </location>
</feature>
<keyword evidence="3" id="KW-1185">Reference proteome</keyword>
<feature type="transmembrane region" description="Helical" evidence="1">
    <location>
        <begin position="358"/>
        <end position="379"/>
    </location>
</feature>
<evidence type="ECO:0000256" key="1">
    <source>
        <dbReference type="SAM" id="Phobius"/>
    </source>
</evidence>
<gene>
    <name evidence="2" type="ORF">K1X11_017180</name>
</gene>
<organism evidence="2 3">
    <name type="scientific">Actomonas aquatica</name>
    <dbReference type="NCBI Taxonomy" id="2866162"/>
    <lineage>
        <taxon>Bacteria</taxon>
        <taxon>Pseudomonadati</taxon>
        <taxon>Verrucomicrobiota</taxon>
        <taxon>Opitutia</taxon>
        <taxon>Opitutales</taxon>
        <taxon>Opitutaceae</taxon>
        <taxon>Actomonas</taxon>
    </lineage>
</organism>
<dbReference type="RefSeq" id="WP_221033230.1">
    <property type="nucleotide sequence ID" value="NZ_CP139781.1"/>
</dbReference>
<dbReference type="Gene3D" id="1.20.210.10">
    <property type="entry name" value="Cytochrome c oxidase-like, subunit I domain"/>
    <property type="match status" value="1"/>
</dbReference>
<reference evidence="2 3" key="1">
    <citation type="submission" date="2023-12" db="EMBL/GenBank/DDBJ databases">
        <title>Description of an unclassified Opitutus bacterium of Verrucomicrobiota.</title>
        <authorList>
            <person name="Zhang D.-F."/>
        </authorList>
    </citation>
    <scope>NUCLEOTIDE SEQUENCE [LARGE SCALE GENOMIC DNA]</scope>
    <source>
        <strain evidence="2 3">WL0086</strain>
    </source>
</reference>
<feature type="transmembrane region" description="Helical" evidence="1">
    <location>
        <begin position="112"/>
        <end position="130"/>
    </location>
</feature>
<dbReference type="Proteomes" id="UP000738431">
    <property type="component" value="Chromosome"/>
</dbReference>
<keyword evidence="1" id="KW-0472">Membrane</keyword>
<dbReference type="InterPro" id="IPR036927">
    <property type="entry name" value="Cyt_c_oxase-like_su1_sf"/>
</dbReference>
<keyword evidence="1" id="KW-0812">Transmembrane</keyword>
<feature type="transmembrane region" description="Helical" evidence="1">
    <location>
        <begin position="182"/>
        <end position="203"/>
    </location>
</feature>
<keyword evidence="1" id="KW-1133">Transmembrane helix</keyword>
<proteinExistence type="predicted"/>
<sequence>MSASILPPPVTALPSLGPGRTRHLTAPLVTATPAPALRWLNLALGSLWLAGLLSLAVVVGRLPWLARWLDDPLFFKRCLVVHVDLALVVWFYAMAAALAAMRAPRLRDVGTAASTGLSLIGVVLMLAGAAVRGAEPILANYVPVIDHPLFLGGLALFFAGVLSFVIRGLLATGRVAAAELPGDAATGILAATVALVAAAATWISTRAALPAGLERLTHFELAHWAPGHVLQVANVCAMLAVWLWLTRRATGQAVLSARMARGLFGALVGPHLLLPLFSLHGADHRLYVESATWLMRWTIFPVVLLTLGLIVRHARRHGLARDGVGLLALRAGQMSAGLTLLGFVLGACIRSSTTLVPAHYHASLGGVTAAFMAAGYLIVAGARTDGLDLARWRRAGRQLWCFGIGQAVFALGFAFAGAHGAGRKAYASEQHVRSLSEQIGLGVMGLGGLVAAVGGIWFLVLMWRMQRSAAPRLTLPASS</sequence>
<feature type="transmembrane region" description="Helical" evidence="1">
    <location>
        <begin position="79"/>
        <end position="100"/>
    </location>
</feature>
<feature type="transmembrane region" description="Helical" evidence="1">
    <location>
        <begin position="263"/>
        <end position="282"/>
    </location>
</feature>
<feature type="transmembrane region" description="Helical" evidence="1">
    <location>
        <begin position="39"/>
        <end position="59"/>
    </location>
</feature>
<name>A0ABZ1C4A0_9BACT</name>
<accession>A0ABZ1C4A0</accession>
<dbReference type="SUPFAM" id="SSF81442">
    <property type="entry name" value="Cytochrome c oxidase subunit I-like"/>
    <property type="match status" value="1"/>
</dbReference>
<feature type="transmembrane region" description="Helical" evidence="1">
    <location>
        <begin position="439"/>
        <end position="463"/>
    </location>
</feature>
<evidence type="ECO:0000313" key="2">
    <source>
        <dbReference type="EMBL" id="WRQ86547.1"/>
    </source>
</evidence>
<protein>
    <submittedName>
        <fullName evidence="2">Cbb3-type cytochrome c oxidase subunit I</fullName>
    </submittedName>
</protein>
<feature type="transmembrane region" description="Helical" evidence="1">
    <location>
        <begin position="223"/>
        <end position="243"/>
    </location>
</feature>
<feature type="transmembrane region" description="Helical" evidence="1">
    <location>
        <begin position="323"/>
        <end position="346"/>
    </location>
</feature>
<feature type="transmembrane region" description="Helical" evidence="1">
    <location>
        <begin position="294"/>
        <end position="311"/>
    </location>
</feature>
<dbReference type="EMBL" id="CP139781">
    <property type="protein sequence ID" value="WRQ86547.1"/>
    <property type="molecule type" value="Genomic_DNA"/>
</dbReference>
<evidence type="ECO:0000313" key="3">
    <source>
        <dbReference type="Proteomes" id="UP000738431"/>
    </source>
</evidence>